<protein>
    <recommendedName>
        <fullName evidence="4">dihydropteroate synthase</fullName>
        <ecNumber evidence="4">2.5.1.15</ecNumber>
    </recommendedName>
</protein>
<evidence type="ECO:0000256" key="5">
    <source>
        <dbReference type="ARBA" id="ARBA00022679"/>
    </source>
</evidence>
<evidence type="ECO:0000256" key="3">
    <source>
        <dbReference type="ARBA" id="ARBA00004763"/>
    </source>
</evidence>
<dbReference type="CDD" id="cd00739">
    <property type="entry name" value="DHPS"/>
    <property type="match status" value="1"/>
</dbReference>
<dbReference type="PANTHER" id="PTHR20941:SF1">
    <property type="entry name" value="FOLIC ACID SYNTHESIS PROTEIN FOL1"/>
    <property type="match status" value="1"/>
</dbReference>
<proteinExistence type="predicted"/>
<comment type="pathway">
    <text evidence="3">Cofactor biosynthesis; tetrahydrofolate biosynthesis; 7,8-dihydrofolate from 2-amino-4-hydroxy-6-hydroxymethyl-7,8-dihydropteridine diphosphate and 4-aminobenzoate: step 1/2.</text>
</comment>
<dbReference type="GO" id="GO:0046654">
    <property type="term" value="P:tetrahydrofolate biosynthetic process"/>
    <property type="evidence" value="ECO:0007669"/>
    <property type="project" value="TreeGrafter"/>
</dbReference>
<dbReference type="EMBL" id="CAFBLK010000162">
    <property type="protein sequence ID" value="CAB4872425.1"/>
    <property type="molecule type" value="Genomic_DNA"/>
</dbReference>
<keyword evidence="8" id="KW-0289">Folate biosynthesis</keyword>
<feature type="domain" description="Pterin-binding" evidence="9">
    <location>
        <begin position="12"/>
        <end position="266"/>
    </location>
</feature>
<dbReference type="GO" id="GO:0005829">
    <property type="term" value="C:cytosol"/>
    <property type="evidence" value="ECO:0007669"/>
    <property type="project" value="TreeGrafter"/>
</dbReference>
<dbReference type="InterPro" id="IPR045031">
    <property type="entry name" value="DHP_synth-like"/>
</dbReference>
<organism evidence="10">
    <name type="scientific">freshwater metagenome</name>
    <dbReference type="NCBI Taxonomy" id="449393"/>
    <lineage>
        <taxon>unclassified sequences</taxon>
        <taxon>metagenomes</taxon>
        <taxon>ecological metagenomes</taxon>
    </lineage>
</organism>
<keyword evidence="5" id="KW-0808">Transferase</keyword>
<evidence type="ECO:0000256" key="8">
    <source>
        <dbReference type="ARBA" id="ARBA00022909"/>
    </source>
</evidence>
<sequence length="279" mass="29297">MFTWKPLIDGGASVMGILNVTPDSFSDGGLWFNPELALEHAQMLVKDGADVIDVGGESTRPGALPVSEVEETARVVPLIAAIAGCAIVSVDTMKASVARAAIEAGARIVNDVSGGRHDPEMLRVVAESGVGFIAMHMQGEPRTMQLEPHYSNVVREVTAHLVESRDRALDAGVSDESIMLDPGIGFGKSLQHNLSLLAHIDEIGAATSSPILIGASRKSFIGSIQKTGSDTVMREDGTTATTVWALEHGASMVRVHNVADAHRAVEIVRSLAMAGSVCA</sequence>
<dbReference type="EC" id="2.5.1.15" evidence="4"/>
<dbReference type="NCBIfam" id="TIGR01496">
    <property type="entry name" value="DHPS"/>
    <property type="match status" value="1"/>
</dbReference>
<dbReference type="GO" id="GO:0046872">
    <property type="term" value="F:metal ion binding"/>
    <property type="evidence" value="ECO:0007669"/>
    <property type="project" value="UniProtKB-KW"/>
</dbReference>
<dbReference type="PROSITE" id="PS50972">
    <property type="entry name" value="PTERIN_BINDING"/>
    <property type="match status" value="1"/>
</dbReference>
<dbReference type="Pfam" id="PF00809">
    <property type="entry name" value="Pterin_bind"/>
    <property type="match status" value="1"/>
</dbReference>
<dbReference type="PANTHER" id="PTHR20941">
    <property type="entry name" value="FOLATE SYNTHESIS PROTEINS"/>
    <property type="match status" value="1"/>
</dbReference>
<evidence type="ECO:0000256" key="7">
    <source>
        <dbReference type="ARBA" id="ARBA00022842"/>
    </source>
</evidence>
<dbReference type="InterPro" id="IPR011005">
    <property type="entry name" value="Dihydropteroate_synth-like_sf"/>
</dbReference>
<dbReference type="PROSITE" id="PS00792">
    <property type="entry name" value="DHPS_1"/>
    <property type="match status" value="1"/>
</dbReference>
<name>A0A6J7DU67_9ZZZZ</name>
<dbReference type="FunFam" id="3.20.20.20:FF:000006">
    <property type="entry name" value="Dihydropteroate synthase"/>
    <property type="match status" value="1"/>
</dbReference>
<dbReference type="PROSITE" id="PS00793">
    <property type="entry name" value="DHPS_2"/>
    <property type="match status" value="1"/>
</dbReference>
<keyword evidence="7" id="KW-0460">Magnesium</keyword>
<dbReference type="GO" id="GO:0046656">
    <property type="term" value="P:folic acid biosynthetic process"/>
    <property type="evidence" value="ECO:0007669"/>
    <property type="project" value="UniProtKB-KW"/>
</dbReference>
<comment type="catalytic activity">
    <reaction evidence="1">
        <text>(7,8-dihydropterin-6-yl)methyl diphosphate + 4-aminobenzoate = 7,8-dihydropteroate + diphosphate</text>
        <dbReference type="Rhea" id="RHEA:19949"/>
        <dbReference type="ChEBI" id="CHEBI:17836"/>
        <dbReference type="ChEBI" id="CHEBI:17839"/>
        <dbReference type="ChEBI" id="CHEBI:33019"/>
        <dbReference type="ChEBI" id="CHEBI:72950"/>
        <dbReference type="EC" id="2.5.1.15"/>
    </reaction>
</comment>
<dbReference type="InterPro" id="IPR006390">
    <property type="entry name" value="DHP_synth_dom"/>
</dbReference>
<reference evidence="10" key="1">
    <citation type="submission" date="2020-05" db="EMBL/GenBank/DDBJ databases">
        <authorList>
            <person name="Chiriac C."/>
            <person name="Salcher M."/>
            <person name="Ghai R."/>
            <person name="Kavagutti S V."/>
        </authorList>
    </citation>
    <scope>NUCLEOTIDE SEQUENCE</scope>
</reference>
<evidence type="ECO:0000313" key="10">
    <source>
        <dbReference type="EMBL" id="CAB4872425.1"/>
    </source>
</evidence>
<accession>A0A6J7DU67</accession>
<evidence type="ECO:0000259" key="9">
    <source>
        <dbReference type="PROSITE" id="PS50972"/>
    </source>
</evidence>
<evidence type="ECO:0000256" key="6">
    <source>
        <dbReference type="ARBA" id="ARBA00022723"/>
    </source>
</evidence>
<dbReference type="InterPro" id="IPR000489">
    <property type="entry name" value="Pterin-binding_dom"/>
</dbReference>
<dbReference type="GO" id="GO:0004156">
    <property type="term" value="F:dihydropteroate synthase activity"/>
    <property type="evidence" value="ECO:0007669"/>
    <property type="project" value="UniProtKB-EC"/>
</dbReference>
<evidence type="ECO:0000256" key="2">
    <source>
        <dbReference type="ARBA" id="ARBA00001946"/>
    </source>
</evidence>
<dbReference type="Gene3D" id="3.20.20.20">
    <property type="entry name" value="Dihydropteroate synthase-like"/>
    <property type="match status" value="1"/>
</dbReference>
<comment type="cofactor">
    <cofactor evidence="2">
        <name>Mg(2+)</name>
        <dbReference type="ChEBI" id="CHEBI:18420"/>
    </cofactor>
</comment>
<gene>
    <name evidence="10" type="ORF">UFOPK3317_00963</name>
</gene>
<evidence type="ECO:0000256" key="1">
    <source>
        <dbReference type="ARBA" id="ARBA00000012"/>
    </source>
</evidence>
<dbReference type="SUPFAM" id="SSF51717">
    <property type="entry name" value="Dihydropteroate synthetase-like"/>
    <property type="match status" value="1"/>
</dbReference>
<dbReference type="AlphaFoldDB" id="A0A6J7DU67"/>
<keyword evidence="6" id="KW-0479">Metal-binding</keyword>
<evidence type="ECO:0000256" key="4">
    <source>
        <dbReference type="ARBA" id="ARBA00012458"/>
    </source>
</evidence>